<reference evidence="1" key="1">
    <citation type="submission" date="2019-10" db="EMBL/GenBank/DDBJ databases">
        <authorList>
            <consortium name="DOE Joint Genome Institute"/>
            <person name="Kuo A."/>
            <person name="Miyauchi S."/>
            <person name="Kiss E."/>
            <person name="Drula E."/>
            <person name="Kohler A."/>
            <person name="Sanchez-Garcia M."/>
            <person name="Andreopoulos B."/>
            <person name="Barry K.W."/>
            <person name="Bonito G."/>
            <person name="Buee M."/>
            <person name="Carver A."/>
            <person name="Chen C."/>
            <person name="Cichocki N."/>
            <person name="Clum A."/>
            <person name="Culley D."/>
            <person name="Crous P.W."/>
            <person name="Fauchery L."/>
            <person name="Girlanda M."/>
            <person name="Hayes R."/>
            <person name="Keri Z."/>
            <person name="LaButti K."/>
            <person name="Lipzen A."/>
            <person name="Lombard V."/>
            <person name="Magnuson J."/>
            <person name="Maillard F."/>
            <person name="Morin E."/>
            <person name="Murat C."/>
            <person name="Nolan M."/>
            <person name="Ohm R."/>
            <person name="Pangilinan J."/>
            <person name="Pereira M."/>
            <person name="Perotto S."/>
            <person name="Peter M."/>
            <person name="Riley R."/>
            <person name="Sitrit Y."/>
            <person name="Stielow B."/>
            <person name="Szollosi G."/>
            <person name="Zifcakova L."/>
            <person name="Stursova M."/>
            <person name="Spatafora J.W."/>
            <person name="Tedersoo L."/>
            <person name="Vaario L.-M."/>
            <person name="Yamada A."/>
            <person name="Yan M."/>
            <person name="Wang P."/>
            <person name="Xu J."/>
            <person name="Bruns T."/>
            <person name="Baldrian P."/>
            <person name="Vilgalys R."/>
            <person name="Henrissat B."/>
            <person name="Grigoriev I.V."/>
            <person name="Hibbett D."/>
            <person name="Nagy L.G."/>
            <person name="Martin F.M."/>
        </authorList>
    </citation>
    <scope>NUCLEOTIDE SEQUENCE</scope>
    <source>
        <strain evidence="1">BED1</strain>
    </source>
</reference>
<dbReference type="Proteomes" id="UP001194468">
    <property type="component" value="Unassembled WGS sequence"/>
</dbReference>
<reference evidence="1" key="2">
    <citation type="journal article" date="2020" name="Nat. Commun.">
        <title>Large-scale genome sequencing of mycorrhizal fungi provides insights into the early evolution of symbiotic traits.</title>
        <authorList>
            <person name="Miyauchi S."/>
            <person name="Kiss E."/>
            <person name="Kuo A."/>
            <person name="Drula E."/>
            <person name="Kohler A."/>
            <person name="Sanchez-Garcia M."/>
            <person name="Morin E."/>
            <person name="Andreopoulos B."/>
            <person name="Barry K.W."/>
            <person name="Bonito G."/>
            <person name="Buee M."/>
            <person name="Carver A."/>
            <person name="Chen C."/>
            <person name="Cichocki N."/>
            <person name="Clum A."/>
            <person name="Culley D."/>
            <person name="Crous P.W."/>
            <person name="Fauchery L."/>
            <person name="Girlanda M."/>
            <person name="Hayes R.D."/>
            <person name="Keri Z."/>
            <person name="LaButti K."/>
            <person name="Lipzen A."/>
            <person name="Lombard V."/>
            <person name="Magnuson J."/>
            <person name="Maillard F."/>
            <person name="Murat C."/>
            <person name="Nolan M."/>
            <person name="Ohm R.A."/>
            <person name="Pangilinan J."/>
            <person name="Pereira M.F."/>
            <person name="Perotto S."/>
            <person name="Peter M."/>
            <person name="Pfister S."/>
            <person name="Riley R."/>
            <person name="Sitrit Y."/>
            <person name="Stielow J.B."/>
            <person name="Szollosi G."/>
            <person name="Zifcakova L."/>
            <person name="Stursova M."/>
            <person name="Spatafora J.W."/>
            <person name="Tedersoo L."/>
            <person name="Vaario L.M."/>
            <person name="Yamada A."/>
            <person name="Yan M."/>
            <person name="Wang P."/>
            <person name="Xu J."/>
            <person name="Bruns T."/>
            <person name="Baldrian P."/>
            <person name="Vilgalys R."/>
            <person name="Dunand C."/>
            <person name="Henrissat B."/>
            <person name="Grigoriev I.V."/>
            <person name="Hibbett D."/>
            <person name="Nagy L.G."/>
            <person name="Martin F.M."/>
        </authorList>
    </citation>
    <scope>NUCLEOTIDE SEQUENCE</scope>
    <source>
        <strain evidence="1">BED1</strain>
    </source>
</reference>
<protein>
    <submittedName>
        <fullName evidence="1">Uncharacterized protein</fullName>
    </submittedName>
</protein>
<name>A0AAD4GA65_BOLED</name>
<evidence type="ECO:0000313" key="1">
    <source>
        <dbReference type="EMBL" id="KAF8433224.1"/>
    </source>
</evidence>
<sequence>AYAFTDYRPQQTIKNVIVDIGTPPSGELTPFNAYVALSRSRGRDTIRLLRPFDERLFTSHPNEHLRTEDERLNRLDHETSKWWATVQQSLT</sequence>
<gene>
    <name evidence="1" type="ORF">L210DRAFT_880780</name>
</gene>
<evidence type="ECO:0000313" key="2">
    <source>
        <dbReference type="Proteomes" id="UP001194468"/>
    </source>
</evidence>
<organism evidence="1 2">
    <name type="scientific">Boletus edulis BED1</name>
    <dbReference type="NCBI Taxonomy" id="1328754"/>
    <lineage>
        <taxon>Eukaryota</taxon>
        <taxon>Fungi</taxon>
        <taxon>Dikarya</taxon>
        <taxon>Basidiomycota</taxon>
        <taxon>Agaricomycotina</taxon>
        <taxon>Agaricomycetes</taxon>
        <taxon>Agaricomycetidae</taxon>
        <taxon>Boletales</taxon>
        <taxon>Boletineae</taxon>
        <taxon>Boletaceae</taxon>
        <taxon>Boletoideae</taxon>
        <taxon>Boletus</taxon>
    </lineage>
</organism>
<accession>A0AAD4GA65</accession>
<dbReference type="AlphaFoldDB" id="A0AAD4GA65"/>
<feature type="non-terminal residue" evidence="1">
    <location>
        <position position="1"/>
    </location>
</feature>
<comment type="caution">
    <text evidence="1">The sequence shown here is derived from an EMBL/GenBank/DDBJ whole genome shotgun (WGS) entry which is preliminary data.</text>
</comment>
<keyword evidence="2" id="KW-1185">Reference proteome</keyword>
<dbReference type="EMBL" id="WHUW01000035">
    <property type="protein sequence ID" value="KAF8433224.1"/>
    <property type="molecule type" value="Genomic_DNA"/>
</dbReference>
<proteinExistence type="predicted"/>